<gene>
    <name evidence="2" type="ORF">GCM10023321_18680</name>
</gene>
<dbReference type="RefSeq" id="WP_185066671.1">
    <property type="nucleotide sequence ID" value="NZ_BAABJP010000007.1"/>
</dbReference>
<accession>A0ABP9PTT0</accession>
<comment type="caution">
    <text evidence="2">The sequence shown here is derived from an EMBL/GenBank/DDBJ whole genome shotgun (WGS) entry which is preliminary data.</text>
</comment>
<dbReference type="EMBL" id="BAABJP010000007">
    <property type="protein sequence ID" value="GAA5151507.1"/>
    <property type="molecule type" value="Genomic_DNA"/>
</dbReference>
<dbReference type="InterPro" id="IPR052897">
    <property type="entry name" value="Sec-Metab_Biosynth_Hydrolase"/>
</dbReference>
<dbReference type="Proteomes" id="UP001428817">
    <property type="component" value="Unassembled WGS sequence"/>
</dbReference>
<sequence length="233" mass="24424">MKLLFVHGACVVDGEWWWHRMVGPLARAGLATAAVELPSCGPRDGDGPLGDLADDIEAVRVAAAGDEPVLLVSSSYGGMVITGAAAGLGNVRHLVYLSSMPPDADQPVTALADPAGPSWLEPEPGGTAVRLRADLTDEDFRAHFLADCDPAAVRGALDRIGRQSAAALTQPPGAAAWRELPSTAVICTEDRATPPDRQRLWAARAGRVLELAAGHHPFLSRPDELARLIAGVI</sequence>
<dbReference type="PANTHER" id="PTHR37017:SF11">
    <property type="entry name" value="ESTERASE_LIPASE_THIOESTERASE DOMAIN-CONTAINING PROTEIN"/>
    <property type="match status" value="1"/>
</dbReference>
<feature type="domain" description="AB hydrolase-1" evidence="1">
    <location>
        <begin position="3"/>
        <end position="227"/>
    </location>
</feature>
<dbReference type="Pfam" id="PF12697">
    <property type="entry name" value="Abhydrolase_6"/>
    <property type="match status" value="1"/>
</dbReference>
<name>A0ABP9PTT0_9PSEU</name>
<dbReference type="PANTHER" id="PTHR37017">
    <property type="entry name" value="AB HYDROLASE-1 DOMAIN-CONTAINING PROTEIN-RELATED"/>
    <property type="match status" value="1"/>
</dbReference>
<dbReference type="GO" id="GO:0016787">
    <property type="term" value="F:hydrolase activity"/>
    <property type="evidence" value="ECO:0007669"/>
    <property type="project" value="UniProtKB-KW"/>
</dbReference>
<dbReference type="InterPro" id="IPR000073">
    <property type="entry name" value="AB_hydrolase_1"/>
</dbReference>
<keyword evidence="3" id="KW-1185">Reference proteome</keyword>
<proteinExistence type="predicted"/>
<protein>
    <submittedName>
        <fullName evidence="2">Alpha/beta hydrolase</fullName>
    </submittedName>
</protein>
<organism evidence="2 3">
    <name type="scientific">Pseudonocardia eucalypti</name>
    <dbReference type="NCBI Taxonomy" id="648755"/>
    <lineage>
        <taxon>Bacteria</taxon>
        <taxon>Bacillati</taxon>
        <taxon>Actinomycetota</taxon>
        <taxon>Actinomycetes</taxon>
        <taxon>Pseudonocardiales</taxon>
        <taxon>Pseudonocardiaceae</taxon>
        <taxon>Pseudonocardia</taxon>
    </lineage>
</organism>
<evidence type="ECO:0000313" key="3">
    <source>
        <dbReference type="Proteomes" id="UP001428817"/>
    </source>
</evidence>
<evidence type="ECO:0000259" key="1">
    <source>
        <dbReference type="Pfam" id="PF12697"/>
    </source>
</evidence>
<reference evidence="3" key="1">
    <citation type="journal article" date="2019" name="Int. J. Syst. Evol. Microbiol.">
        <title>The Global Catalogue of Microorganisms (GCM) 10K type strain sequencing project: providing services to taxonomists for standard genome sequencing and annotation.</title>
        <authorList>
            <consortium name="The Broad Institute Genomics Platform"/>
            <consortium name="The Broad Institute Genome Sequencing Center for Infectious Disease"/>
            <person name="Wu L."/>
            <person name="Ma J."/>
        </authorList>
    </citation>
    <scope>NUCLEOTIDE SEQUENCE [LARGE SCALE GENOMIC DNA]</scope>
    <source>
        <strain evidence="3">JCM 18303</strain>
    </source>
</reference>
<dbReference type="SUPFAM" id="SSF53474">
    <property type="entry name" value="alpha/beta-Hydrolases"/>
    <property type="match status" value="1"/>
</dbReference>
<evidence type="ECO:0000313" key="2">
    <source>
        <dbReference type="EMBL" id="GAA5151507.1"/>
    </source>
</evidence>
<dbReference type="Gene3D" id="3.40.50.1820">
    <property type="entry name" value="alpha/beta hydrolase"/>
    <property type="match status" value="1"/>
</dbReference>
<keyword evidence="2" id="KW-0378">Hydrolase</keyword>
<dbReference type="InterPro" id="IPR029058">
    <property type="entry name" value="AB_hydrolase_fold"/>
</dbReference>